<dbReference type="Proteomes" id="UP001216253">
    <property type="component" value="Unassembled WGS sequence"/>
</dbReference>
<accession>A0ABT5WXA9</accession>
<comment type="caution">
    <text evidence="2">The sequence shown here is derived from an EMBL/GenBank/DDBJ whole genome shotgun (WGS) entry which is preliminary data.</text>
</comment>
<dbReference type="PANTHER" id="PTHR12110:SF48">
    <property type="entry name" value="BLL3656 PROTEIN"/>
    <property type="match status" value="1"/>
</dbReference>
<organism evidence="2 3">
    <name type="scientific">Novosphingobium album</name>
    <name type="common">ex Liu et al. 2023</name>
    <dbReference type="NCBI Taxonomy" id="3031130"/>
    <lineage>
        <taxon>Bacteria</taxon>
        <taxon>Pseudomonadati</taxon>
        <taxon>Pseudomonadota</taxon>
        <taxon>Alphaproteobacteria</taxon>
        <taxon>Sphingomonadales</taxon>
        <taxon>Sphingomonadaceae</taxon>
        <taxon>Novosphingobium</taxon>
    </lineage>
</organism>
<protein>
    <submittedName>
        <fullName evidence="2">TIM barrel protein</fullName>
    </submittedName>
</protein>
<evidence type="ECO:0000313" key="3">
    <source>
        <dbReference type="Proteomes" id="UP001216253"/>
    </source>
</evidence>
<dbReference type="InterPro" id="IPR036237">
    <property type="entry name" value="Xyl_isomerase-like_sf"/>
</dbReference>
<dbReference type="PANTHER" id="PTHR12110">
    <property type="entry name" value="HYDROXYPYRUVATE ISOMERASE"/>
    <property type="match status" value="1"/>
</dbReference>
<name>A0ABT5WXA9_9SPHN</name>
<evidence type="ECO:0000313" key="2">
    <source>
        <dbReference type="EMBL" id="MDE8654535.1"/>
    </source>
</evidence>
<dbReference type="Gene3D" id="3.20.20.150">
    <property type="entry name" value="Divalent-metal-dependent TIM barrel enzymes"/>
    <property type="match status" value="1"/>
</dbReference>
<dbReference type="InterPro" id="IPR013022">
    <property type="entry name" value="Xyl_isomerase-like_TIM-brl"/>
</dbReference>
<sequence length="274" mass="29500">MKLGIENISVFGLPPVAFVDLAADLGCQHISTGLSSFPFGVHDYPAFSLRDDAVLRREMIAAMADRGVSISLGEGCTIRDGAVADDYARDLDVFAELGAQRINTVSMDPDLGRTCAQFARLAELATERGLRITTEFAPSLTIADLPTALSVLRAIGRPDFRLLIDTMHLVRSGGGPEDIAALDPELIDYVQVCDAPRVPRFESYFEESMFERMVPGEGELGLSAVLAALPADRVFSLEVPLRSEGLAGMGPRERLGKCVEALRALLIEAHGQPA</sequence>
<feature type="domain" description="Xylose isomerase-like TIM barrel" evidence="1">
    <location>
        <begin position="19"/>
        <end position="250"/>
    </location>
</feature>
<proteinExistence type="predicted"/>
<gene>
    <name evidence="2" type="ORF">PYV00_22815</name>
</gene>
<evidence type="ECO:0000259" key="1">
    <source>
        <dbReference type="Pfam" id="PF01261"/>
    </source>
</evidence>
<dbReference type="Pfam" id="PF01261">
    <property type="entry name" value="AP_endonuc_2"/>
    <property type="match status" value="1"/>
</dbReference>
<dbReference type="RefSeq" id="WP_275230649.1">
    <property type="nucleotide sequence ID" value="NZ_JARESE010000085.1"/>
</dbReference>
<dbReference type="EMBL" id="JARESE010000085">
    <property type="protein sequence ID" value="MDE8654535.1"/>
    <property type="molecule type" value="Genomic_DNA"/>
</dbReference>
<dbReference type="SUPFAM" id="SSF51658">
    <property type="entry name" value="Xylose isomerase-like"/>
    <property type="match status" value="1"/>
</dbReference>
<keyword evidence="3" id="KW-1185">Reference proteome</keyword>
<reference evidence="2 3" key="1">
    <citation type="submission" date="2023-03" db="EMBL/GenBank/DDBJ databases">
        <title>NovoSphingobium album sp. nov. isolated from polycyclic aromatic hydrocarbons- and heavy-metal polluted soil.</title>
        <authorList>
            <person name="Liu Z."/>
            <person name="Wang K."/>
        </authorList>
    </citation>
    <scope>NUCLEOTIDE SEQUENCE [LARGE SCALE GENOMIC DNA]</scope>
    <source>
        <strain evidence="2 3">H3SJ31-1</strain>
    </source>
</reference>
<dbReference type="InterPro" id="IPR050312">
    <property type="entry name" value="IolE/XylAMocC-like"/>
</dbReference>